<accession>A0A061RM06</accession>
<sequence length="33" mass="3675">ALKFTETGVQGNSEVLRVKVGRLFGNTYGVRMF</sequence>
<evidence type="ECO:0000313" key="1">
    <source>
        <dbReference type="EMBL" id="JAC71789.1"/>
    </source>
</evidence>
<reference evidence="1" key="1">
    <citation type="submission" date="2014-05" db="EMBL/GenBank/DDBJ databases">
        <title>The transcriptome of the halophilic microalga Tetraselmis sp. GSL018 isolated from the Great Salt Lake, Utah.</title>
        <authorList>
            <person name="Jinkerson R.E."/>
            <person name="D'Adamo S."/>
            <person name="Posewitz M.C."/>
        </authorList>
    </citation>
    <scope>NUCLEOTIDE SEQUENCE</scope>
    <source>
        <strain evidence="1">GSL018</strain>
    </source>
</reference>
<name>A0A061RM06_9CHLO</name>
<dbReference type="AlphaFoldDB" id="A0A061RM06"/>
<dbReference type="EMBL" id="GBEZ01014274">
    <property type="protein sequence ID" value="JAC71789.1"/>
    <property type="molecule type" value="Transcribed_RNA"/>
</dbReference>
<protein>
    <submittedName>
        <fullName evidence="1">Uncharacterized protein</fullName>
    </submittedName>
</protein>
<proteinExistence type="predicted"/>
<organism evidence="1">
    <name type="scientific">Tetraselmis sp. GSL018</name>
    <dbReference type="NCBI Taxonomy" id="582737"/>
    <lineage>
        <taxon>Eukaryota</taxon>
        <taxon>Viridiplantae</taxon>
        <taxon>Chlorophyta</taxon>
        <taxon>core chlorophytes</taxon>
        <taxon>Chlorodendrophyceae</taxon>
        <taxon>Chlorodendrales</taxon>
        <taxon>Chlorodendraceae</taxon>
        <taxon>Tetraselmis</taxon>
    </lineage>
</organism>
<gene>
    <name evidence="1" type="ORF">TSPGSL018_1143</name>
</gene>
<feature type="non-terminal residue" evidence="1">
    <location>
        <position position="1"/>
    </location>
</feature>